<dbReference type="WBParaSite" id="ECPE_0000763101-mRNA-1">
    <property type="protein sequence ID" value="ECPE_0000763101-mRNA-1"/>
    <property type="gene ID" value="ECPE_0000763101"/>
</dbReference>
<evidence type="ECO:0000313" key="3">
    <source>
        <dbReference type="WBParaSite" id="ECPE_0000763101-mRNA-1"/>
    </source>
</evidence>
<proteinExistence type="predicted"/>
<evidence type="ECO:0000313" key="1">
    <source>
        <dbReference type="EMBL" id="VDP81585.1"/>
    </source>
</evidence>
<dbReference type="EMBL" id="UZAN01044843">
    <property type="protein sequence ID" value="VDP81585.1"/>
    <property type="molecule type" value="Genomic_DNA"/>
</dbReference>
<dbReference type="OrthoDB" id="6157682at2759"/>
<dbReference type="Proteomes" id="UP000272942">
    <property type="component" value="Unassembled WGS sequence"/>
</dbReference>
<keyword evidence="2" id="KW-1185">Reference proteome</keyword>
<gene>
    <name evidence="1" type="ORF">ECPE_LOCUS7615</name>
</gene>
<name>A0A183AKY0_9TREM</name>
<evidence type="ECO:0000313" key="2">
    <source>
        <dbReference type="Proteomes" id="UP000272942"/>
    </source>
</evidence>
<organism evidence="3">
    <name type="scientific">Echinostoma caproni</name>
    <dbReference type="NCBI Taxonomy" id="27848"/>
    <lineage>
        <taxon>Eukaryota</taxon>
        <taxon>Metazoa</taxon>
        <taxon>Spiralia</taxon>
        <taxon>Lophotrochozoa</taxon>
        <taxon>Platyhelminthes</taxon>
        <taxon>Trematoda</taxon>
        <taxon>Digenea</taxon>
        <taxon>Plagiorchiida</taxon>
        <taxon>Echinostomata</taxon>
        <taxon>Echinostomatoidea</taxon>
        <taxon>Echinostomatidae</taxon>
        <taxon>Echinostoma</taxon>
    </lineage>
</organism>
<accession>A0A183AKY0</accession>
<reference evidence="1 2" key="2">
    <citation type="submission" date="2018-11" db="EMBL/GenBank/DDBJ databases">
        <authorList>
            <consortium name="Pathogen Informatics"/>
        </authorList>
    </citation>
    <scope>NUCLEOTIDE SEQUENCE [LARGE SCALE GENOMIC DNA]</scope>
    <source>
        <strain evidence="1 2">Egypt</strain>
    </source>
</reference>
<sequence length="285" mass="31329">MLESKEPLAQAPLYADLSLLRGVLARLFGSGEETEAQAIQVKAAFRLGAKRDGGASRPPKVVLGSMEETKSVFQRAFHLKGEPVRLLRDLDADERQKLKQALADIHERRAIEEAPPFPVEPSWDTEQRVSSGVNWRYMQSAAIDRRSRVCIMSASVRSVLNKRDDLEAFVMEHFPVVIALAETWLTPDVLDSEVSLLGYADPDCQGEALWCKTKLCCNGYTTIGVYHRPRATAPLAILDDMRRWAGDDHCLMLAVAAPAATADVPSLEINGALAEIDVDKAGAFA</sequence>
<reference evidence="3" key="1">
    <citation type="submission" date="2016-06" db="UniProtKB">
        <authorList>
            <consortium name="WormBaseParasite"/>
        </authorList>
    </citation>
    <scope>IDENTIFICATION</scope>
</reference>
<dbReference type="AlphaFoldDB" id="A0A183AKY0"/>
<protein>
    <submittedName>
        <fullName evidence="3">Spt5-NGN domain-containing protein</fullName>
    </submittedName>
</protein>